<dbReference type="eggNOG" id="KOG3183">
    <property type="taxonomic scope" value="Eukaryota"/>
</dbReference>
<dbReference type="Pfam" id="PF01428">
    <property type="entry name" value="zf-AN1"/>
    <property type="match status" value="1"/>
</dbReference>
<dbReference type="GeneID" id="4621829"/>
<evidence type="ECO:0000313" key="6">
    <source>
        <dbReference type="EMBL" id="AAS53412.1"/>
    </source>
</evidence>
<evidence type="ECO:0000313" key="7">
    <source>
        <dbReference type="Proteomes" id="UP000000591"/>
    </source>
</evidence>
<keyword evidence="1" id="KW-0479">Metal-binding</keyword>
<dbReference type="PANTHER" id="PTHR14677:SF40">
    <property type="entry name" value="CDC48-ASSOCIATED UBIQUITIN-LIKE_ZINC FINGER PROTEIN 1"/>
    <property type="match status" value="1"/>
</dbReference>
<keyword evidence="3" id="KW-0862">Zinc</keyword>
<dbReference type="RefSeq" id="NP_985588.1">
    <property type="nucleotide sequence ID" value="NM_210942.1"/>
</dbReference>
<gene>
    <name evidence="6" type="ORF">AGOS_AFR041C</name>
</gene>
<reference evidence="6 7" key="1">
    <citation type="journal article" date="2004" name="Science">
        <title>The Ashbya gossypii genome as a tool for mapping the ancient Saccharomyces cerevisiae genome.</title>
        <authorList>
            <person name="Dietrich F.S."/>
            <person name="Voegeli S."/>
            <person name="Brachat S."/>
            <person name="Lerch A."/>
            <person name="Gates K."/>
            <person name="Steiner S."/>
            <person name="Mohr C."/>
            <person name="Pohlmann R."/>
            <person name="Luedi P."/>
            <person name="Choi S."/>
            <person name="Wing R.A."/>
            <person name="Flavier A."/>
            <person name="Gaffney T.D."/>
            <person name="Philippsen P."/>
        </authorList>
    </citation>
    <scope>NUCLEOTIDE SEQUENCE [LARGE SCALE GENOMIC DNA]</scope>
    <source>
        <strain evidence="7">ATCC 10895 / CBS 109.51 / FGSC 9923 / NRRL Y-1056</strain>
    </source>
</reference>
<dbReference type="SUPFAM" id="SSF118310">
    <property type="entry name" value="AN1-like Zinc finger"/>
    <property type="match status" value="1"/>
</dbReference>
<dbReference type="InParanoid" id="Q754N1"/>
<name>Q754N1_EREGS</name>
<dbReference type="InterPro" id="IPR035896">
    <property type="entry name" value="AN1-like_Znf"/>
</dbReference>
<dbReference type="PANTHER" id="PTHR14677">
    <property type="entry name" value="ARSENITE INDUCUBLE RNA ASSOCIATED PROTEIN AIP-1-RELATED"/>
    <property type="match status" value="1"/>
</dbReference>
<dbReference type="GO" id="GO:0008270">
    <property type="term" value="F:zinc ion binding"/>
    <property type="evidence" value="ECO:0007669"/>
    <property type="project" value="UniProtKB-KW"/>
</dbReference>
<dbReference type="SMART" id="SM00154">
    <property type="entry name" value="ZnF_AN1"/>
    <property type="match status" value="1"/>
</dbReference>
<dbReference type="OMA" id="RQYCLKH"/>
<evidence type="ECO:0000256" key="1">
    <source>
        <dbReference type="ARBA" id="ARBA00022723"/>
    </source>
</evidence>
<sequence length="257" mass="29383">MPERETGMLDVGKHCQYCRQIDFLPFHCTLCNSDFCSVHRTQEAHHCKALLAPGAATPASRSRSSSQAKGEREVYFKALLPDKAAVRVKQETSEKPAQGTSIKDRLVQRNSTNALDKLKRFFAKYSSKRKNMNLSASNKVIQVAKIKRTAKGDDKIPHPNRVYIWCYYIDESNPKEHDIFINRQWPLGRVLDYLSHHMDVKNVNLSAHAGSGEKLYLYKRVKENEWKMLDPSGRVNGNIEEGDALYLIRGNDMCLLK</sequence>
<evidence type="ECO:0000259" key="5">
    <source>
        <dbReference type="PROSITE" id="PS51039"/>
    </source>
</evidence>
<dbReference type="FunCoup" id="Q754N1">
    <property type="interactions" value="233"/>
</dbReference>
<keyword evidence="7" id="KW-1185">Reference proteome</keyword>
<dbReference type="PROSITE" id="PS51039">
    <property type="entry name" value="ZF_AN1"/>
    <property type="match status" value="1"/>
</dbReference>
<evidence type="ECO:0000256" key="3">
    <source>
        <dbReference type="ARBA" id="ARBA00022833"/>
    </source>
</evidence>
<dbReference type="KEGG" id="ago:AGOS_AFR041C"/>
<dbReference type="AlphaFoldDB" id="Q754N1"/>
<dbReference type="GO" id="GO:0005737">
    <property type="term" value="C:cytoplasm"/>
    <property type="evidence" value="ECO:0000318"/>
    <property type="project" value="GO_Central"/>
</dbReference>
<evidence type="ECO:0000256" key="2">
    <source>
        <dbReference type="ARBA" id="ARBA00022771"/>
    </source>
</evidence>
<dbReference type="InterPro" id="IPR057358">
    <property type="entry name" value="UBL_ZFAND1-like"/>
</dbReference>
<dbReference type="OrthoDB" id="431929at2759"/>
<dbReference type="STRING" id="284811.Q754N1"/>
<dbReference type="HOGENOM" id="CLU_052358_2_1_1"/>
<proteinExistence type="predicted"/>
<organism evidence="6 7">
    <name type="scientific">Eremothecium gossypii (strain ATCC 10895 / CBS 109.51 / FGSC 9923 / NRRL Y-1056)</name>
    <name type="common">Yeast</name>
    <name type="synonym">Ashbya gossypii</name>
    <dbReference type="NCBI Taxonomy" id="284811"/>
    <lineage>
        <taxon>Eukaryota</taxon>
        <taxon>Fungi</taxon>
        <taxon>Dikarya</taxon>
        <taxon>Ascomycota</taxon>
        <taxon>Saccharomycotina</taxon>
        <taxon>Saccharomycetes</taxon>
        <taxon>Saccharomycetales</taxon>
        <taxon>Saccharomycetaceae</taxon>
        <taxon>Eremothecium</taxon>
    </lineage>
</organism>
<accession>Q754N1</accession>
<keyword evidence="2 4" id="KW-0863">Zinc-finger</keyword>
<feature type="domain" description="AN1-type" evidence="5">
    <location>
        <begin position="9"/>
        <end position="55"/>
    </location>
</feature>
<protein>
    <submittedName>
        <fullName evidence="6">AFR041Cp</fullName>
    </submittedName>
</protein>
<dbReference type="Pfam" id="PF25327">
    <property type="entry name" value="UBL_ZFAND1"/>
    <property type="match status" value="1"/>
</dbReference>
<reference evidence="7" key="2">
    <citation type="journal article" date="2013" name="G3 (Bethesda)">
        <title>Genomes of Ashbya fungi isolated from insects reveal four mating-type loci, numerous translocations, lack of transposons, and distinct gene duplications.</title>
        <authorList>
            <person name="Dietrich F.S."/>
            <person name="Voegeli S."/>
            <person name="Kuo S."/>
            <person name="Philippsen P."/>
        </authorList>
    </citation>
    <scope>GENOME REANNOTATION</scope>
    <source>
        <strain evidence="7">ATCC 10895 / CBS 109.51 / FGSC 9923 / NRRL Y-1056</strain>
    </source>
</reference>
<dbReference type="Gene3D" id="4.10.1110.10">
    <property type="entry name" value="AN1-like Zinc finger"/>
    <property type="match status" value="1"/>
</dbReference>
<dbReference type="InterPro" id="IPR000058">
    <property type="entry name" value="Znf_AN1"/>
</dbReference>
<dbReference type="EMBL" id="AE016819">
    <property type="protein sequence ID" value="AAS53412.1"/>
    <property type="molecule type" value="Genomic_DNA"/>
</dbReference>
<dbReference type="Proteomes" id="UP000000591">
    <property type="component" value="Chromosome VI"/>
</dbReference>
<evidence type="ECO:0000256" key="4">
    <source>
        <dbReference type="PROSITE-ProRule" id="PRU00449"/>
    </source>
</evidence>